<organism evidence="3 4">
    <name type="scientific">Microseira wollei NIES-4236</name>
    <dbReference type="NCBI Taxonomy" id="2530354"/>
    <lineage>
        <taxon>Bacteria</taxon>
        <taxon>Bacillati</taxon>
        <taxon>Cyanobacteriota</taxon>
        <taxon>Cyanophyceae</taxon>
        <taxon>Oscillatoriophycideae</taxon>
        <taxon>Aerosakkonematales</taxon>
        <taxon>Aerosakkonemataceae</taxon>
        <taxon>Microseira</taxon>
    </lineage>
</organism>
<dbReference type="Gene3D" id="1.10.10.10">
    <property type="entry name" value="Winged helix-like DNA-binding domain superfamily/Winged helix DNA-binding domain"/>
    <property type="match status" value="1"/>
</dbReference>
<dbReference type="InterPro" id="IPR018309">
    <property type="entry name" value="Tscrpt_reg_PadR_C"/>
</dbReference>
<feature type="domain" description="Transcription regulator PadR C-terminal" evidence="2">
    <location>
        <begin position="92"/>
        <end position="175"/>
    </location>
</feature>
<accession>A0AAV3X3F8</accession>
<dbReference type="InterPro" id="IPR005149">
    <property type="entry name" value="Tscrpt_reg_PadR_N"/>
</dbReference>
<sequence length="175" mass="20246">MALAEAILAALIEESCSGYDLAKKFDGSVGFFWKATHQQIYRELTKLEELGFISAERVHQEGRPDKKLYNVTEEGKAHLREWIAKPGEIGPMKDELLVKLFAGYLVPVQTMLAELENHRAQHLERLATYREIEQKYFKKPETLPIEGKYVYLTLRQGIRSETEWLAWCEEAIAFL</sequence>
<dbReference type="Pfam" id="PF10400">
    <property type="entry name" value="Vir_act_alpha_C"/>
    <property type="match status" value="1"/>
</dbReference>
<dbReference type="AlphaFoldDB" id="A0AAV3X3F8"/>
<reference evidence="3" key="1">
    <citation type="submission" date="2019-10" db="EMBL/GenBank/DDBJ databases">
        <title>Draft genome sequece of Microseira wollei NIES-4236.</title>
        <authorList>
            <person name="Yamaguchi H."/>
            <person name="Suzuki S."/>
            <person name="Kawachi M."/>
        </authorList>
    </citation>
    <scope>NUCLEOTIDE SEQUENCE</scope>
    <source>
        <strain evidence="3">NIES-4236</strain>
    </source>
</reference>
<evidence type="ECO:0000313" key="3">
    <source>
        <dbReference type="EMBL" id="GET36773.1"/>
    </source>
</evidence>
<dbReference type="EMBL" id="BLAY01000017">
    <property type="protein sequence ID" value="GET36773.1"/>
    <property type="molecule type" value="Genomic_DNA"/>
</dbReference>
<keyword evidence="4" id="KW-1185">Reference proteome</keyword>
<evidence type="ECO:0000313" key="4">
    <source>
        <dbReference type="Proteomes" id="UP001050975"/>
    </source>
</evidence>
<dbReference type="Gene3D" id="6.10.140.190">
    <property type="match status" value="1"/>
</dbReference>
<proteinExistence type="predicted"/>
<feature type="domain" description="Transcription regulator PadR N-terminal" evidence="1">
    <location>
        <begin position="7"/>
        <end position="81"/>
    </location>
</feature>
<dbReference type="Pfam" id="PF03551">
    <property type="entry name" value="PadR"/>
    <property type="match status" value="1"/>
</dbReference>
<evidence type="ECO:0000259" key="1">
    <source>
        <dbReference type="Pfam" id="PF03551"/>
    </source>
</evidence>
<dbReference type="SUPFAM" id="SSF46785">
    <property type="entry name" value="Winged helix' DNA-binding domain"/>
    <property type="match status" value="1"/>
</dbReference>
<evidence type="ECO:0000259" key="2">
    <source>
        <dbReference type="Pfam" id="PF10400"/>
    </source>
</evidence>
<name>A0AAV3X3F8_9CYAN</name>
<dbReference type="Proteomes" id="UP001050975">
    <property type="component" value="Unassembled WGS sequence"/>
</dbReference>
<protein>
    <submittedName>
        <fullName evidence="3">PadR-like family transcriptional regulator</fullName>
    </submittedName>
</protein>
<dbReference type="RefSeq" id="WP_226577053.1">
    <property type="nucleotide sequence ID" value="NZ_BLAY01000017.1"/>
</dbReference>
<dbReference type="InterPro" id="IPR036390">
    <property type="entry name" value="WH_DNA-bd_sf"/>
</dbReference>
<comment type="caution">
    <text evidence="3">The sequence shown here is derived from an EMBL/GenBank/DDBJ whole genome shotgun (WGS) entry which is preliminary data.</text>
</comment>
<dbReference type="PANTHER" id="PTHR43252">
    <property type="entry name" value="TRANSCRIPTIONAL REGULATOR YQJI"/>
    <property type="match status" value="1"/>
</dbReference>
<dbReference type="InterPro" id="IPR036388">
    <property type="entry name" value="WH-like_DNA-bd_sf"/>
</dbReference>
<gene>
    <name evidence="3" type="ORF">MiSe_15250</name>
</gene>
<dbReference type="PANTHER" id="PTHR43252:SF4">
    <property type="entry name" value="TRANSCRIPTIONAL REGULATORY PROTEIN"/>
    <property type="match status" value="1"/>
</dbReference>